<organism evidence="2 3">
    <name type="scientific">Coccomyxa subellipsoidea (strain C-169)</name>
    <name type="common">Green microalga</name>
    <dbReference type="NCBI Taxonomy" id="574566"/>
    <lineage>
        <taxon>Eukaryota</taxon>
        <taxon>Viridiplantae</taxon>
        <taxon>Chlorophyta</taxon>
        <taxon>core chlorophytes</taxon>
        <taxon>Trebouxiophyceae</taxon>
        <taxon>Trebouxiophyceae incertae sedis</taxon>
        <taxon>Coccomyxaceae</taxon>
        <taxon>Coccomyxa</taxon>
        <taxon>Coccomyxa subellipsoidea</taxon>
    </lineage>
</organism>
<feature type="region of interest" description="Disordered" evidence="1">
    <location>
        <begin position="195"/>
        <end position="220"/>
    </location>
</feature>
<dbReference type="AlphaFoldDB" id="I0YWV2"/>
<evidence type="ECO:0000313" key="3">
    <source>
        <dbReference type="Proteomes" id="UP000007264"/>
    </source>
</evidence>
<name>I0YWV2_COCSC</name>
<sequence length="370" mass="39906">MAATVETRVESGPLAGVRRASFGQCGMDFATATMSSAAFRRLSNAADKETRARLSAQFEICPITALPVKRLSQELAAVLKKRDSWSASVSPLPPTMQRQILPTVDRSLGDSASCSPKCEAAASPVSTPTSALKEAGTLDAFQQQSRHQPWYSLLSCRLLSFIGGGGPNAHGGEEYTSGGARAVVSSHRLSFDHRLSHDHRLSQERRASESSMRSLSMDSGGSEFCFSRESIGGPRIAAGRRRAHEFSREDAYARDTSFYAQMACEVAPATRLSGISITRGASGDVDEAEEEAMDKAVFRRRRDAYAEAWRRSASKDTSMEGPARAAAAAAVALPFPAAAGRPAMPRIESTDFANDELMRRNEIFCGRLLS</sequence>
<feature type="compositionally biased region" description="Basic and acidic residues" evidence="1">
    <location>
        <begin position="195"/>
        <end position="208"/>
    </location>
</feature>
<proteinExistence type="predicted"/>
<gene>
    <name evidence="2" type="ORF">COCSUDRAFT_47722</name>
</gene>
<accession>I0YWV2</accession>
<dbReference type="OrthoDB" id="10490082at2759"/>
<reference evidence="2 3" key="1">
    <citation type="journal article" date="2012" name="Genome Biol.">
        <title>The genome of the polar eukaryotic microalga coccomyxa subellipsoidea reveals traits of cold adaptation.</title>
        <authorList>
            <person name="Blanc G."/>
            <person name="Agarkova I."/>
            <person name="Grimwood J."/>
            <person name="Kuo A."/>
            <person name="Brueggeman A."/>
            <person name="Dunigan D."/>
            <person name="Gurnon J."/>
            <person name="Ladunga I."/>
            <person name="Lindquist E."/>
            <person name="Lucas S."/>
            <person name="Pangilinan J."/>
            <person name="Proschold T."/>
            <person name="Salamov A."/>
            <person name="Schmutz J."/>
            <person name="Weeks D."/>
            <person name="Yamada T."/>
            <person name="Claverie J.M."/>
            <person name="Grigoriev I."/>
            <person name="Van Etten J."/>
            <person name="Lomsadze A."/>
            <person name="Borodovsky M."/>
        </authorList>
    </citation>
    <scope>NUCLEOTIDE SEQUENCE [LARGE SCALE GENOMIC DNA]</scope>
    <source>
        <strain evidence="2 3">C-169</strain>
    </source>
</reference>
<dbReference type="KEGG" id="csl:COCSUDRAFT_47722"/>
<dbReference type="Proteomes" id="UP000007264">
    <property type="component" value="Unassembled WGS sequence"/>
</dbReference>
<evidence type="ECO:0000313" key="2">
    <source>
        <dbReference type="EMBL" id="EIE22871.1"/>
    </source>
</evidence>
<dbReference type="EMBL" id="AGSI01000009">
    <property type="protein sequence ID" value="EIE22871.1"/>
    <property type="molecule type" value="Genomic_DNA"/>
</dbReference>
<protein>
    <submittedName>
        <fullName evidence="2">Uncharacterized protein</fullName>
    </submittedName>
</protein>
<dbReference type="GeneID" id="17040858"/>
<keyword evidence="3" id="KW-1185">Reference proteome</keyword>
<comment type="caution">
    <text evidence="2">The sequence shown here is derived from an EMBL/GenBank/DDBJ whole genome shotgun (WGS) entry which is preliminary data.</text>
</comment>
<dbReference type="RefSeq" id="XP_005647415.1">
    <property type="nucleotide sequence ID" value="XM_005647358.1"/>
</dbReference>
<feature type="compositionally biased region" description="Low complexity" evidence="1">
    <location>
        <begin position="209"/>
        <end position="220"/>
    </location>
</feature>
<evidence type="ECO:0000256" key="1">
    <source>
        <dbReference type="SAM" id="MobiDB-lite"/>
    </source>
</evidence>